<sequence>MFGLYPAGPDWVRHFDSTTPVRALQRALVDHGGFAAGIFHEPFGSTRGAVIAQKEMFLVMSHLPQLDEDGYQLVVVPGAEMQNLLWSFNTGYASQWSAREIRALTGCSGWEDLLRKASTGFGEVCDLVAKAIEGQLSEPADAPEPVADMQAATVTPGLVTRAVPAQLELDDDVPWLPPEYLHDMSMEERP</sequence>
<name>A0ABV1LYN0_9BURK</name>
<dbReference type="RefSeq" id="WP_349545911.1">
    <property type="nucleotide sequence ID" value="NZ_JAOALG010000003.1"/>
</dbReference>
<reference evidence="1 2" key="1">
    <citation type="journal article" date="2024" name="Chem. Sci.">
        <title>Discovery of a lagriamide polyketide by integrated genome mining, isotopic labeling, and untargeted metabolomics.</title>
        <authorList>
            <person name="Fergusson C.H."/>
            <person name="Saulog J."/>
            <person name="Paulo B.S."/>
            <person name="Wilson D.M."/>
            <person name="Liu D.Y."/>
            <person name="Morehouse N.J."/>
            <person name="Waterworth S."/>
            <person name="Barkei J."/>
            <person name="Gray C.A."/>
            <person name="Kwan J.C."/>
            <person name="Eustaquio A.S."/>
            <person name="Linington R.G."/>
        </authorList>
    </citation>
    <scope>NUCLEOTIDE SEQUENCE [LARGE SCALE GENOMIC DNA]</scope>
    <source>
        <strain evidence="1 2">RL17-338-BIF-B</strain>
    </source>
</reference>
<keyword evidence="1" id="KW-0614">Plasmid</keyword>
<dbReference type="EMBL" id="JAOALG010000003">
    <property type="protein sequence ID" value="MEQ5844312.1"/>
    <property type="molecule type" value="Genomic_DNA"/>
</dbReference>
<keyword evidence="2" id="KW-1185">Reference proteome</keyword>
<gene>
    <name evidence="1" type="ORF">N0A02_33160</name>
</gene>
<protein>
    <submittedName>
        <fullName evidence="1">Uncharacterized protein</fullName>
    </submittedName>
</protein>
<dbReference type="Proteomes" id="UP001469089">
    <property type="component" value="Unassembled WGS sequence"/>
</dbReference>
<evidence type="ECO:0000313" key="1">
    <source>
        <dbReference type="EMBL" id="MEQ5844312.1"/>
    </source>
</evidence>
<proteinExistence type="predicted"/>
<accession>A0ABV1LYN0</accession>
<geneLocation type="plasmid" evidence="1">
    <name>pl1</name>
</geneLocation>
<comment type="caution">
    <text evidence="1">The sequence shown here is derived from an EMBL/GenBank/DDBJ whole genome shotgun (WGS) entry which is preliminary data.</text>
</comment>
<organism evidence="1 2">
    <name type="scientific">Paraburkholderia acidicola</name>
    <dbReference type="NCBI Taxonomy" id="1912599"/>
    <lineage>
        <taxon>Bacteria</taxon>
        <taxon>Pseudomonadati</taxon>
        <taxon>Pseudomonadota</taxon>
        <taxon>Betaproteobacteria</taxon>
        <taxon>Burkholderiales</taxon>
        <taxon>Burkholderiaceae</taxon>
        <taxon>Paraburkholderia</taxon>
    </lineage>
</organism>
<evidence type="ECO:0000313" key="2">
    <source>
        <dbReference type="Proteomes" id="UP001469089"/>
    </source>
</evidence>